<keyword evidence="4" id="KW-0255">Endonuclease</keyword>
<protein>
    <recommendedName>
        <fullName evidence="6">Putative mRNA interferase YoeB</fullName>
    </recommendedName>
</protein>
<dbReference type="GO" id="GO:0004519">
    <property type="term" value="F:endonuclease activity"/>
    <property type="evidence" value="ECO:0007669"/>
    <property type="project" value="UniProtKB-KW"/>
</dbReference>
<comment type="similarity">
    <text evidence="1">Belongs to the YoeB family.</text>
</comment>
<evidence type="ECO:0000256" key="1">
    <source>
        <dbReference type="ARBA" id="ARBA00008172"/>
    </source>
</evidence>
<evidence type="ECO:0000256" key="6">
    <source>
        <dbReference type="ARBA" id="ARBA00030388"/>
    </source>
</evidence>
<dbReference type="GO" id="GO:0016787">
    <property type="term" value="F:hydrolase activity"/>
    <property type="evidence" value="ECO:0007669"/>
    <property type="project" value="UniProtKB-KW"/>
</dbReference>
<evidence type="ECO:0000256" key="5">
    <source>
        <dbReference type="ARBA" id="ARBA00022801"/>
    </source>
</evidence>
<accession>A0A9Q2QG05</accession>
<keyword evidence="3" id="KW-0540">Nuclease</keyword>
<keyword evidence="8" id="KW-1185">Reference proteome</keyword>
<name>A0A9Q2QG05_9GAMM</name>
<evidence type="ECO:0000256" key="4">
    <source>
        <dbReference type="ARBA" id="ARBA00022759"/>
    </source>
</evidence>
<evidence type="ECO:0000313" key="8">
    <source>
        <dbReference type="Proteomes" id="UP000701999"/>
    </source>
</evidence>
<dbReference type="RefSeq" id="WP_159184363.1">
    <property type="nucleotide sequence ID" value="NZ_JACVJL010000093.1"/>
</dbReference>
<comment type="caution">
    <text evidence="7">The sequence shown here is derived from an EMBL/GenBank/DDBJ whole genome shotgun (WGS) entry which is preliminary data.</text>
</comment>
<evidence type="ECO:0000256" key="3">
    <source>
        <dbReference type="ARBA" id="ARBA00022722"/>
    </source>
</evidence>
<gene>
    <name evidence="7" type="ORF">IB647_08530</name>
</gene>
<dbReference type="Proteomes" id="UP000701999">
    <property type="component" value="Unassembled WGS sequence"/>
</dbReference>
<dbReference type="NCBIfam" id="TIGR02116">
    <property type="entry name" value="toxin_Txe_YoeB"/>
    <property type="match status" value="1"/>
</dbReference>
<dbReference type="GO" id="GO:0006401">
    <property type="term" value="P:RNA catabolic process"/>
    <property type="evidence" value="ECO:0007669"/>
    <property type="project" value="InterPro"/>
</dbReference>
<evidence type="ECO:0000256" key="2">
    <source>
        <dbReference type="ARBA" id="ARBA00022649"/>
    </source>
</evidence>
<dbReference type="SUPFAM" id="SSF143011">
    <property type="entry name" value="RelE-like"/>
    <property type="match status" value="1"/>
</dbReference>
<evidence type="ECO:0000313" key="7">
    <source>
        <dbReference type="EMBL" id="MBK2065633.1"/>
    </source>
</evidence>
<dbReference type="GO" id="GO:0045892">
    <property type="term" value="P:negative regulation of DNA-templated transcription"/>
    <property type="evidence" value="ECO:0007669"/>
    <property type="project" value="TreeGrafter"/>
</dbReference>
<dbReference type="GeneID" id="93255050"/>
<dbReference type="InterPro" id="IPR035093">
    <property type="entry name" value="RelE/ParE_toxin_dom_sf"/>
</dbReference>
<dbReference type="EMBL" id="JACVKN010000176">
    <property type="protein sequence ID" value="MBK2065633.1"/>
    <property type="molecule type" value="Genomic_DNA"/>
</dbReference>
<organism evidence="7 8">
    <name type="scientific">Francisella noatunensis</name>
    <dbReference type="NCBI Taxonomy" id="657445"/>
    <lineage>
        <taxon>Bacteria</taxon>
        <taxon>Pseudomonadati</taxon>
        <taxon>Pseudomonadota</taxon>
        <taxon>Gammaproteobacteria</taxon>
        <taxon>Thiotrichales</taxon>
        <taxon>Francisellaceae</taxon>
        <taxon>Francisella</taxon>
    </lineage>
</organism>
<dbReference type="InterPro" id="IPR009614">
    <property type="entry name" value="YoeB_toxin"/>
</dbReference>
<dbReference type="AlphaFoldDB" id="A0A9Q2QG05"/>
<dbReference type="Pfam" id="PF06769">
    <property type="entry name" value="YoeB_toxin"/>
    <property type="match status" value="1"/>
</dbReference>
<dbReference type="PANTHER" id="PTHR38039:SF1">
    <property type="entry name" value="TOXIN YOEB"/>
    <property type="match status" value="1"/>
</dbReference>
<sequence>MSRILSWTDEAWKDYLYWQTQDKKTLKRINKLIDETKMIPFDGIGKPEPLKANLSGYWSRRIDDKNRLVYSVEDDSIIILSCRYHY</sequence>
<keyword evidence="2" id="KW-1277">Toxin-antitoxin system</keyword>
<dbReference type="Gene3D" id="3.30.2310.20">
    <property type="entry name" value="RelE-like"/>
    <property type="match status" value="1"/>
</dbReference>
<proteinExistence type="inferred from homology"/>
<keyword evidence="5" id="KW-0378">Hydrolase</keyword>
<reference evidence="7 8" key="1">
    <citation type="submission" date="2020-09" db="EMBL/GenBank/DDBJ databases">
        <title>Development of specific Francisella tularensis PCR assay based on in-depth characterization of family Francisellaceae.</title>
        <authorList>
            <person name="Ohrman C."/>
            <person name="Sahl J."/>
            <person name="Sjodin A."/>
            <person name="Uneklint I."/>
            <person name="Ballard R."/>
            <person name="Karlsson L."/>
            <person name="Mcdonough R."/>
            <person name="Sundell D."/>
            <person name="Soria K."/>
            <person name="Brindeflk B."/>
            <person name="Vallesi A."/>
            <person name="Ramirez-Paredes J.G."/>
            <person name="Colquhoun D."/>
            <person name="Myrtennas K."/>
            <person name="Birdsell D."/>
            <person name="Johansson A."/>
            <person name="Wagner D."/>
            <person name="Forsman M."/>
        </authorList>
    </citation>
    <scope>NUCLEOTIDE SEQUENCE [LARGE SCALE GENOMIC DNA]</scope>
    <source>
        <strain evidence="7 8">FSC1140</strain>
    </source>
</reference>
<dbReference type="PANTHER" id="PTHR38039">
    <property type="entry name" value="TOXIN YOEB"/>
    <property type="match status" value="1"/>
</dbReference>